<sequence length="143" mass="15446">MRTPIGLPALALFGTWGGAHSLAVDVATHVNATTPSKAAAIFGPVVMVRCNAHIAGAHHDGWYQECMDKMAGQWGLKSAADVGHFNDGWGCKCRYSSSTPGAWKVVRQHLWDAVISKDVSCSDALYLNSEIGNGVTELRFWCR</sequence>
<name>A0A2T3ZU00_TRIHA</name>
<accession>A0A2T3ZU00</accession>
<dbReference type="AlphaFoldDB" id="A0A2T3ZU00"/>
<keyword evidence="3" id="KW-1185">Reference proteome</keyword>
<proteinExistence type="predicted"/>
<dbReference type="RefSeq" id="XP_024767961.1">
    <property type="nucleotide sequence ID" value="XM_024916513.1"/>
</dbReference>
<evidence type="ECO:0008006" key="4">
    <source>
        <dbReference type="Google" id="ProtNLM"/>
    </source>
</evidence>
<feature type="signal peptide" evidence="1">
    <location>
        <begin position="1"/>
        <end position="21"/>
    </location>
</feature>
<dbReference type="GeneID" id="36625082"/>
<organism evidence="2 3">
    <name type="scientific">Trichoderma harzianum CBS 226.95</name>
    <dbReference type="NCBI Taxonomy" id="983964"/>
    <lineage>
        <taxon>Eukaryota</taxon>
        <taxon>Fungi</taxon>
        <taxon>Dikarya</taxon>
        <taxon>Ascomycota</taxon>
        <taxon>Pezizomycotina</taxon>
        <taxon>Sordariomycetes</taxon>
        <taxon>Hypocreomycetidae</taxon>
        <taxon>Hypocreales</taxon>
        <taxon>Hypocreaceae</taxon>
        <taxon>Trichoderma</taxon>
    </lineage>
</organism>
<evidence type="ECO:0000313" key="2">
    <source>
        <dbReference type="EMBL" id="PTB48284.1"/>
    </source>
</evidence>
<dbReference type="EMBL" id="KZ679701">
    <property type="protein sequence ID" value="PTB48284.1"/>
    <property type="molecule type" value="Genomic_DNA"/>
</dbReference>
<keyword evidence="1" id="KW-0732">Signal</keyword>
<evidence type="ECO:0000313" key="3">
    <source>
        <dbReference type="Proteomes" id="UP000241690"/>
    </source>
</evidence>
<evidence type="ECO:0000256" key="1">
    <source>
        <dbReference type="SAM" id="SignalP"/>
    </source>
</evidence>
<dbReference type="Proteomes" id="UP000241690">
    <property type="component" value="Unassembled WGS sequence"/>
</dbReference>
<gene>
    <name evidence="2" type="ORF">M431DRAFT_487888</name>
</gene>
<reference evidence="2 3" key="1">
    <citation type="submission" date="2016-07" db="EMBL/GenBank/DDBJ databases">
        <title>Multiple horizontal gene transfer events from other fungi enriched the ability of initially mycotrophic Trichoderma (Ascomycota) to feed on dead plant biomass.</title>
        <authorList>
            <consortium name="DOE Joint Genome Institute"/>
            <person name="Aerts A."/>
            <person name="Atanasova L."/>
            <person name="Chenthamara K."/>
            <person name="Zhang J."/>
            <person name="Grujic M."/>
            <person name="Henrissat B."/>
            <person name="Kuo A."/>
            <person name="Salamov A."/>
            <person name="Lipzen A."/>
            <person name="Labutti K."/>
            <person name="Barry K."/>
            <person name="Miao Y."/>
            <person name="Rahimi M.J."/>
            <person name="Shen Q."/>
            <person name="Grigoriev I.V."/>
            <person name="Kubicek C.P."/>
            <person name="Druzhinina I.S."/>
        </authorList>
    </citation>
    <scope>NUCLEOTIDE SEQUENCE [LARGE SCALE GENOMIC DNA]</scope>
    <source>
        <strain evidence="2 3">CBS 226.95</strain>
    </source>
</reference>
<feature type="chain" id="PRO_5015659905" description="Ecp2 effector protein domain-containing protein" evidence="1">
    <location>
        <begin position="22"/>
        <end position="143"/>
    </location>
</feature>
<protein>
    <recommendedName>
        <fullName evidence="4">Ecp2 effector protein domain-containing protein</fullName>
    </recommendedName>
</protein>